<keyword evidence="3" id="KW-1185">Reference proteome</keyword>
<dbReference type="Proteomes" id="UP000765509">
    <property type="component" value="Unassembled WGS sequence"/>
</dbReference>
<feature type="compositionally biased region" description="Basic and acidic residues" evidence="1">
    <location>
        <begin position="10"/>
        <end position="28"/>
    </location>
</feature>
<evidence type="ECO:0000313" key="3">
    <source>
        <dbReference type="Proteomes" id="UP000765509"/>
    </source>
</evidence>
<evidence type="ECO:0000313" key="2">
    <source>
        <dbReference type="EMBL" id="MBW0529808.1"/>
    </source>
</evidence>
<proteinExistence type="predicted"/>
<name>A0A9Q3I6F7_9BASI</name>
<sequence>MECTTIQDSNKIDKGMEQKKEGESKEEAPLASTSNSQANQPPQEAKKDKKKDWKKPYSPSYRILRIQNSFHEKCLQNFQNLDRIQGKRGTEDETNSFSKEVALSPNVVSFLLEIESFILHLKDIENSLLSLK</sequence>
<reference evidence="2" key="1">
    <citation type="submission" date="2021-03" db="EMBL/GenBank/DDBJ databases">
        <title>Draft genome sequence of rust myrtle Austropuccinia psidii MF-1, a brazilian biotype.</title>
        <authorList>
            <person name="Quecine M.C."/>
            <person name="Pachon D.M.R."/>
            <person name="Bonatelli M.L."/>
            <person name="Correr F.H."/>
            <person name="Franceschini L.M."/>
            <person name="Leite T.F."/>
            <person name="Margarido G.R.A."/>
            <person name="Almeida C.A."/>
            <person name="Ferrarezi J.A."/>
            <person name="Labate C.A."/>
        </authorList>
    </citation>
    <scope>NUCLEOTIDE SEQUENCE</scope>
    <source>
        <strain evidence="2">MF-1</strain>
    </source>
</reference>
<feature type="region of interest" description="Disordered" evidence="1">
    <location>
        <begin position="1"/>
        <end position="56"/>
    </location>
</feature>
<accession>A0A9Q3I6F7</accession>
<organism evidence="2 3">
    <name type="scientific">Austropuccinia psidii MF-1</name>
    <dbReference type="NCBI Taxonomy" id="1389203"/>
    <lineage>
        <taxon>Eukaryota</taxon>
        <taxon>Fungi</taxon>
        <taxon>Dikarya</taxon>
        <taxon>Basidiomycota</taxon>
        <taxon>Pucciniomycotina</taxon>
        <taxon>Pucciniomycetes</taxon>
        <taxon>Pucciniales</taxon>
        <taxon>Sphaerophragmiaceae</taxon>
        <taxon>Austropuccinia</taxon>
    </lineage>
</organism>
<feature type="compositionally biased region" description="Polar residues" evidence="1">
    <location>
        <begin position="31"/>
        <end position="42"/>
    </location>
</feature>
<dbReference type="AlphaFoldDB" id="A0A9Q3I6F7"/>
<dbReference type="EMBL" id="AVOT02035451">
    <property type="protein sequence ID" value="MBW0529808.1"/>
    <property type="molecule type" value="Genomic_DNA"/>
</dbReference>
<comment type="caution">
    <text evidence="2">The sequence shown here is derived from an EMBL/GenBank/DDBJ whole genome shotgun (WGS) entry which is preliminary data.</text>
</comment>
<evidence type="ECO:0000256" key="1">
    <source>
        <dbReference type="SAM" id="MobiDB-lite"/>
    </source>
</evidence>
<feature type="compositionally biased region" description="Basic and acidic residues" evidence="1">
    <location>
        <begin position="44"/>
        <end position="55"/>
    </location>
</feature>
<gene>
    <name evidence="2" type="ORF">O181_069523</name>
</gene>
<protein>
    <submittedName>
        <fullName evidence="2">Uncharacterized protein</fullName>
    </submittedName>
</protein>